<name>E5XP18_SEGRC</name>
<dbReference type="OrthoDB" id="4760165at2"/>
<accession>E5XP18</accession>
<dbReference type="PANTHER" id="PTHR39456:SF1">
    <property type="entry name" value="METAL-DEPENDENT HYDROLASE"/>
    <property type="match status" value="1"/>
</dbReference>
<dbReference type="Pfam" id="PF10118">
    <property type="entry name" value="Metal_hydrol"/>
    <property type="match status" value="1"/>
</dbReference>
<keyword evidence="1" id="KW-0812">Transmembrane</keyword>
<dbReference type="HOGENOM" id="CLU_051636_0_0_11"/>
<dbReference type="STRING" id="679197.HMPREF9336_01239"/>
<evidence type="ECO:0000313" key="2">
    <source>
        <dbReference type="EMBL" id="EFV13910.1"/>
    </source>
</evidence>
<dbReference type="RefSeq" id="WP_007468831.1">
    <property type="nucleotide sequence ID" value="NZ_KI391954.1"/>
</dbReference>
<reference evidence="2 3" key="1">
    <citation type="journal article" date="2011" name="Stand. Genomic Sci.">
        <title>High quality draft genome sequence of Segniliparus rugosus CDC 945(T)= (ATCC BAA-974(T)).</title>
        <authorList>
            <person name="Earl A.M."/>
            <person name="Desjardins C.A."/>
            <person name="Fitzgerald M.G."/>
            <person name="Arachchi H.M."/>
            <person name="Zeng Q."/>
            <person name="Mehta T."/>
            <person name="Griggs A."/>
            <person name="Birren B.W."/>
            <person name="Toney N.C."/>
            <person name="Carr J."/>
            <person name="Posey J."/>
            <person name="Butler W.R."/>
        </authorList>
    </citation>
    <scope>NUCLEOTIDE SEQUENCE [LARGE SCALE GENOMIC DNA]</scope>
    <source>
        <strain evidence="3">ATCC BAA-974 / DSM 45345 / CCUG 50838 / CIP 108380 / JCM 13579 / CDC 945</strain>
    </source>
</reference>
<organism evidence="2 3">
    <name type="scientific">Segniliparus rugosus (strain ATCC BAA-974 / DSM 45345 / CCUG 50838 / CIP 108380 / JCM 13579 / CDC 945)</name>
    <dbReference type="NCBI Taxonomy" id="679197"/>
    <lineage>
        <taxon>Bacteria</taxon>
        <taxon>Bacillati</taxon>
        <taxon>Actinomycetota</taxon>
        <taxon>Actinomycetes</taxon>
        <taxon>Mycobacteriales</taxon>
        <taxon>Segniliparaceae</taxon>
        <taxon>Segniliparus</taxon>
    </lineage>
</organism>
<proteinExistence type="predicted"/>
<dbReference type="eggNOG" id="COG3687">
    <property type="taxonomic scope" value="Bacteria"/>
</dbReference>
<keyword evidence="1" id="KW-1133">Transmembrane helix</keyword>
<feature type="transmembrane region" description="Helical" evidence="1">
    <location>
        <begin position="213"/>
        <end position="233"/>
    </location>
</feature>
<dbReference type="InterPro" id="IPR016516">
    <property type="entry name" value="UCP07580"/>
</dbReference>
<evidence type="ECO:0000256" key="1">
    <source>
        <dbReference type="SAM" id="Phobius"/>
    </source>
</evidence>
<keyword evidence="1" id="KW-0472">Membrane</keyword>
<sequence length="298" mass="34028">MTATLPAKTALPKVRRISFPFGDPEPIKKYYADDNIVMSQLFAMLSYSFPPGEETFIRSVRRYSHLVTDPVLKKRVAAFIGQEAVHGLQHRELNEKLVALGYPYKHLLEKGGKFWEAFDKVLDEEFPRERFRLYKLAELAGTALGEHFTALAAERILRSEELQALMSDQSIKDLILWHAFEELEHKAVAFDVYRTIGGPEWLRVLMVRVAGPLLVPTFTLLVLGTVFATDSYARRHPLKVFKDGIKLLRSPLVKGLRKDIALFGRRGFHPDDIDTTPLLEEWGAELFGEQGRLVDHLK</sequence>
<keyword evidence="3" id="KW-1185">Reference proteome</keyword>
<evidence type="ECO:0000313" key="3">
    <source>
        <dbReference type="Proteomes" id="UP000004816"/>
    </source>
</evidence>
<dbReference type="Proteomes" id="UP000004816">
    <property type="component" value="Unassembled WGS sequence"/>
</dbReference>
<evidence type="ECO:0008006" key="4">
    <source>
        <dbReference type="Google" id="ProtNLM"/>
    </source>
</evidence>
<dbReference type="EMBL" id="ACZI02000003">
    <property type="protein sequence ID" value="EFV13910.1"/>
    <property type="molecule type" value="Genomic_DNA"/>
</dbReference>
<protein>
    <recommendedName>
        <fullName evidence="4">Metal-dependent hydrolase</fullName>
    </recommendedName>
</protein>
<comment type="caution">
    <text evidence="2">The sequence shown here is derived from an EMBL/GenBank/DDBJ whole genome shotgun (WGS) entry which is preliminary data.</text>
</comment>
<dbReference type="PANTHER" id="PTHR39456">
    <property type="entry name" value="METAL-DEPENDENT HYDROLASE"/>
    <property type="match status" value="1"/>
</dbReference>
<dbReference type="PIRSF" id="PIRSF007580">
    <property type="entry name" value="UCP07580"/>
    <property type="match status" value="1"/>
</dbReference>
<dbReference type="AlphaFoldDB" id="E5XP18"/>
<gene>
    <name evidence="2" type="ORF">HMPREF9336_01239</name>
</gene>